<keyword evidence="2" id="KW-0489">Methyltransferase</keyword>
<dbReference type="GO" id="GO:0032259">
    <property type="term" value="P:methylation"/>
    <property type="evidence" value="ECO:0007669"/>
    <property type="project" value="UniProtKB-KW"/>
</dbReference>
<dbReference type="GO" id="GO:0008168">
    <property type="term" value="F:methyltransferase activity"/>
    <property type="evidence" value="ECO:0007669"/>
    <property type="project" value="UniProtKB-KW"/>
</dbReference>
<gene>
    <name evidence="2" type="ORF">L210DRAFT_3538803</name>
</gene>
<feature type="domain" description="Methyltransferase" evidence="1">
    <location>
        <begin position="45"/>
        <end position="149"/>
    </location>
</feature>
<evidence type="ECO:0000259" key="1">
    <source>
        <dbReference type="Pfam" id="PF13847"/>
    </source>
</evidence>
<name>A0AAD4BVD1_BOLED</name>
<dbReference type="PANTHER" id="PTHR43861:SF1">
    <property type="entry name" value="TRANS-ACONITATE 2-METHYLTRANSFERASE"/>
    <property type="match status" value="1"/>
</dbReference>
<dbReference type="EMBL" id="WHUW01000011">
    <property type="protein sequence ID" value="KAF8440959.1"/>
    <property type="molecule type" value="Genomic_DNA"/>
</dbReference>
<dbReference type="CDD" id="cd02440">
    <property type="entry name" value="AdoMet_MTases"/>
    <property type="match status" value="1"/>
</dbReference>
<dbReference type="SUPFAM" id="SSF53335">
    <property type="entry name" value="S-adenosyl-L-methionine-dependent methyltransferases"/>
    <property type="match status" value="1"/>
</dbReference>
<dbReference type="Gene3D" id="3.40.50.150">
    <property type="entry name" value="Vaccinia Virus protein VP39"/>
    <property type="match status" value="1"/>
</dbReference>
<dbReference type="PANTHER" id="PTHR43861">
    <property type="entry name" value="TRANS-ACONITATE 2-METHYLTRANSFERASE-RELATED"/>
    <property type="match status" value="1"/>
</dbReference>
<dbReference type="InterPro" id="IPR025714">
    <property type="entry name" value="Methyltranfer_dom"/>
</dbReference>
<evidence type="ECO:0000313" key="3">
    <source>
        <dbReference type="Proteomes" id="UP001194468"/>
    </source>
</evidence>
<dbReference type="AlphaFoldDB" id="A0AAD4BVD1"/>
<keyword evidence="2" id="KW-0808">Transferase</keyword>
<reference evidence="2" key="2">
    <citation type="journal article" date="2020" name="Nat. Commun.">
        <title>Large-scale genome sequencing of mycorrhizal fungi provides insights into the early evolution of symbiotic traits.</title>
        <authorList>
            <person name="Miyauchi S."/>
            <person name="Kiss E."/>
            <person name="Kuo A."/>
            <person name="Drula E."/>
            <person name="Kohler A."/>
            <person name="Sanchez-Garcia M."/>
            <person name="Morin E."/>
            <person name="Andreopoulos B."/>
            <person name="Barry K.W."/>
            <person name="Bonito G."/>
            <person name="Buee M."/>
            <person name="Carver A."/>
            <person name="Chen C."/>
            <person name="Cichocki N."/>
            <person name="Clum A."/>
            <person name="Culley D."/>
            <person name="Crous P.W."/>
            <person name="Fauchery L."/>
            <person name="Girlanda M."/>
            <person name="Hayes R.D."/>
            <person name="Keri Z."/>
            <person name="LaButti K."/>
            <person name="Lipzen A."/>
            <person name="Lombard V."/>
            <person name="Magnuson J."/>
            <person name="Maillard F."/>
            <person name="Murat C."/>
            <person name="Nolan M."/>
            <person name="Ohm R.A."/>
            <person name="Pangilinan J."/>
            <person name="Pereira M.F."/>
            <person name="Perotto S."/>
            <person name="Peter M."/>
            <person name="Pfister S."/>
            <person name="Riley R."/>
            <person name="Sitrit Y."/>
            <person name="Stielow J.B."/>
            <person name="Szollosi G."/>
            <person name="Zifcakova L."/>
            <person name="Stursova M."/>
            <person name="Spatafora J.W."/>
            <person name="Tedersoo L."/>
            <person name="Vaario L.M."/>
            <person name="Yamada A."/>
            <person name="Yan M."/>
            <person name="Wang P."/>
            <person name="Xu J."/>
            <person name="Bruns T."/>
            <person name="Baldrian P."/>
            <person name="Vilgalys R."/>
            <person name="Dunand C."/>
            <person name="Henrissat B."/>
            <person name="Grigoriev I.V."/>
            <person name="Hibbett D."/>
            <person name="Nagy L.G."/>
            <person name="Martin F.M."/>
        </authorList>
    </citation>
    <scope>NUCLEOTIDE SEQUENCE</scope>
    <source>
        <strain evidence="2">BED1</strain>
    </source>
</reference>
<comment type="caution">
    <text evidence="2">The sequence shown here is derived from an EMBL/GenBank/DDBJ whole genome shotgun (WGS) entry which is preliminary data.</text>
</comment>
<keyword evidence="3" id="KW-1185">Reference proteome</keyword>
<accession>A0AAD4BVD1</accession>
<reference evidence="2" key="1">
    <citation type="submission" date="2019-10" db="EMBL/GenBank/DDBJ databases">
        <authorList>
            <consortium name="DOE Joint Genome Institute"/>
            <person name="Kuo A."/>
            <person name="Miyauchi S."/>
            <person name="Kiss E."/>
            <person name="Drula E."/>
            <person name="Kohler A."/>
            <person name="Sanchez-Garcia M."/>
            <person name="Andreopoulos B."/>
            <person name="Barry K.W."/>
            <person name="Bonito G."/>
            <person name="Buee M."/>
            <person name="Carver A."/>
            <person name="Chen C."/>
            <person name="Cichocki N."/>
            <person name="Clum A."/>
            <person name="Culley D."/>
            <person name="Crous P.W."/>
            <person name="Fauchery L."/>
            <person name="Girlanda M."/>
            <person name="Hayes R."/>
            <person name="Keri Z."/>
            <person name="LaButti K."/>
            <person name="Lipzen A."/>
            <person name="Lombard V."/>
            <person name="Magnuson J."/>
            <person name="Maillard F."/>
            <person name="Morin E."/>
            <person name="Murat C."/>
            <person name="Nolan M."/>
            <person name="Ohm R."/>
            <person name="Pangilinan J."/>
            <person name="Pereira M."/>
            <person name="Perotto S."/>
            <person name="Peter M."/>
            <person name="Riley R."/>
            <person name="Sitrit Y."/>
            <person name="Stielow B."/>
            <person name="Szollosi G."/>
            <person name="Zifcakova L."/>
            <person name="Stursova M."/>
            <person name="Spatafora J.W."/>
            <person name="Tedersoo L."/>
            <person name="Vaario L.-M."/>
            <person name="Yamada A."/>
            <person name="Yan M."/>
            <person name="Wang P."/>
            <person name="Xu J."/>
            <person name="Bruns T."/>
            <person name="Baldrian P."/>
            <person name="Vilgalys R."/>
            <person name="Henrissat B."/>
            <person name="Grigoriev I.V."/>
            <person name="Hibbett D."/>
            <person name="Nagy L.G."/>
            <person name="Martin F.M."/>
        </authorList>
    </citation>
    <scope>NUCLEOTIDE SEQUENCE</scope>
    <source>
        <strain evidence="2">BED1</strain>
    </source>
</reference>
<sequence>MTMVNALSQQQVQGDYTPDDYIKTASFVYSDAYTGPIQSWLNASPGDRIIDLGCGSGELTVKLQNAVGTEGFVLGVDYNRDMVTKASRNGVEHTLVCDVQQLELPPSLAQGKLFDAAFSNAALHWCKRDPVGVLEGLKRVLKPGGRFVCEMGGFLNCVGVRSALHYAVRKRGLNPEEMDPWYFPSVQEYQMLLQNAGFRVDTMSLVPRLTPLGDGGLRAWLQLFSRGTFLKTVNDADAEAIMDEVEEICRLDCQDFAGNWSLMYVRLRFAATLVA</sequence>
<evidence type="ECO:0000313" key="2">
    <source>
        <dbReference type="EMBL" id="KAF8440959.1"/>
    </source>
</evidence>
<dbReference type="Proteomes" id="UP001194468">
    <property type="component" value="Unassembled WGS sequence"/>
</dbReference>
<dbReference type="InterPro" id="IPR029063">
    <property type="entry name" value="SAM-dependent_MTases_sf"/>
</dbReference>
<protein>
    <submittedName>
        <fullName evidence="2">S-adenosyl-L-methionine-dependent methyltransferase</fullName>
    </submittedName>
</protein>
<proteinExistence type="predicted"/>
<dbReference type="Pfam" id="PF13847">
    <property type="entry name" value="Methyltransf_31"/>
    <property type="match status" value="1"/>
</dbReference>
<organism evidence="2 3">
    <name type="scientific">Boletus edulis BED1</name>
    <dbReference type="NCBI Taxonomy" id="1328754"/>
    <lineage>
        <taxon>Eukaryota</taxon>
        <taxon>Fungi</taxon>
        <taxon>Dikarya</taxon>
        <taxon>Basidiomycota</taxon>
        <taxon>Agaricomycotina</taxon>
        <taxon>Agaricomycetes</taxon>
        <taxon>Agaricomycetidae</taxon>
        <taxon>Boletales</taxon>
        <taxon>Boletineae</taxon>
        <taxon>Boletaceae</taxon>
        <taxon>Boletoideae</taxon>
        <taxon>Boletus</taxon>
    </lineage>
</organism>